<evidence type="ECO:0000256" key="9">
    <source>
        <dbReference type="ARBA" id="ARBA00023136"/>
    </source>
</evidence>
<dbReference type="Pfam" id="PF13609">
    <property type="entry name" value="Porin_4"/>
    <property type="match status" value="1"/>
</dbReference>
<accession>A0ABN7Q5I2</accession>
<dbReference type="SUPFAM" id="SSF56935">
    <property type="entry name" value="Porins"/>
    <property type="match status" value="1"/>
</dbReference>
<dbReference type="PANTHER" id="PTHR34501:SF9">
    <property type="entry name" value="MAJOR OUTER MEMBRANE PROTEIN P.IA"/>
    <property type="match status" value="1"/>
</dbReference>
<keyword evidence="14" id="KW-1185">Reference proteome</keyword>
<evidence type="ECO:0000313" key="13">
    <source>
        <dbReference type="EMBL" id="CAG2147397.1"/>
    </source>
</evidence>
<feature type="domain" description="Porin" evidence="12">
    <location>
        <begin position="17"/>
        <end position="355"/>
    </location>
</feature>
<reference evidence="13 14" key="1">
    <citation type="submission" date="2021-03" db="EMBL/GenBank/DDBJ databases">
        <authorList>
            <person name="Peeters C."/>
        </authorList>
    </citation>
    <scope>NUCLEOTIDE SEQUENCE [LARGE SCALE GENOMIC DNA]</scope>
    <source>
        <strain evidence="13 14">LMG 26411</strain>
    </source>
</reference>
<evidence type="ECO:0000256" key="10">
    <source>
        <dbReference type="ARBA" id="ARBA00023237"/>
    </source>
</evidence>
<dbReference type="InterPro" id="IPR002299">
    <property type="entry name" value="Porin_Neis"/>
</dbReference>
<dbReference type="InterPro" id="IPR023614">
    <property type="entry name" value="Porin_dom_sf"/>
</dbReference>
<evidence type="ECO:0000256" key="3">
    <source>
        <dbReference type="ARBA" id="ARBA00022448"/>
    </source>
</evidence>
<comment type="caution">
    <text evidence="13">The sequence shown here is derived from an EMBL/GenBank/DDBJ whole genome shotgun (WGS) entry which is preliminary data.</text>
</comment>
<dbReference type="PRINTS" id="PR00184">
    <property type="entry name" value="NEISSPPORIN"/>
</dbReference>
<dbReference type="InterPro" id="IPR033900">
    <property type="entry name" value="Gram_neg_porin_domain"/>
</dbReference>
<evidence type="ECO:0000256" key="7">
    <source>
        <dbReference type="ARBA" id="ARBA00023065"/>
    </source>
</evidence>
<feature type="chain" id="PRO_5045903729" evidence="11">
    <location>
        <begin position="25"/>
        <end position="389"/>
    </location>
</feature>
<protein>
    <submittedName>
        <fullName evidence="13">Outer membrane porin protein</fullName>
    </submittedName>
</protein>
<evidence type="ECO:0000256" key="4">
    <source>
        <dbReference type="ARBA" id="ARBA00022452"/>
    </source>
</evidence>
<keyword evidence="8" id="KW-0626">Porin</keyword>
<evidence type="ECO:0000256" key="5">
    <source>
        <dbReference type="ARBA" id="ARBA00022692"/>
    </source>
</evidence>
<dbReference type="EMBL" id="CAJPVI010000017">
    <property type="protein sequence ID" value="CAG2147397.1"/>
    <property type="molecule type" value="Genomic_DNA"/>
</dbReference>
<organism evidence="13 14">
    <name type="scientific">Cupriavidus numazuensis</name>
    <dbReference type="NCBI Taxonomy" id="221992"/>
    <lineage>
        <taxon>Bacteria</taxon>
        <taxon>Pseudomonadati</taxon>
        <taxon>Pseudomonadota</taxon>
        <taxon>Betaproteobacteria</taxon>
        <taxon>Burkholderiales</taxon>
        <taxon>Burkholderiaceae</taxon>
        <taxon>Cupriavidus</taxon>
    </lineage>
</organism>
<keyword evidence="5" id="KW-0812">Transmembrane</keyword>
<evidence type="ECO:0000256" key="11">
    <source>
        <dbReference type="SAM" id="SignalP"/>
    </source>
</evidence>
<evidence type="ECO:0000313" key="14">
    <source>
        <dbReference type="Proteomes" id="UP000672657"/>
    </source>
</evidence>
<comment type="subcellular location">
    <subcellularLocation>
        <location evidence="1">Cell outer membrane</location>
        <topology evidence="1">Multi-pass membrane protein</topology>
    </subcellularLocation>
</comment>
<feature type="signal peptide" evidence="11">
    <location>
        <begin position="1"/>
        <end position="24"/>
    </location>
</feature>
<evidence type="ECO:0000256" key="8">
    <source>
        <dbReference type="ARBA" id="ARBA00023114"/>
    </source>
</evidence>
<keyword evidence="10" id="KW-0998">Cell outer membrane</keyword>
<gene>
    <name evidence="13" type="ORF">LMG26411_03142</name>
</gene>
<name>A0ABN7Q5I2_9BURK</name>
<sequence length="389" mass="41082">MEKATHIKPSLCALAAAGTLSAWQATAGAATGVTLYGVVDASVEYVNRVAASPASPNAGGSRIDMPNIGGLSASRWGLRGTEDLGSGMQALFVLEGGFFPDTGGLPSSGLFSRVAMVGLKHQFGQVTFGRQTTSMLDGLINFSPLRFAATYEPGIWWMGINYRESNMAKYTGQFGNVQAVAHYSFGTGVPALSTGNLLANGGAGEDPAHGKDNTAYGASVMYLDGVFGLGIGYDQWNPALTAGQTARVRKASVGGSYRNGPVKLLAGYRWNKSDFPNGNTLIRDDYWWAGINYQASPALTLSLAYFYANVKQGAAITTASPGNPPNMQQYTLLADYNFSKRTDVYVSVGYARNGGLSFDSAATAYSFNYPTMTGQKGMLGVITGVRHAF</sequence>
<keyword evidence="7" id="KW-0406">Ion transport</keyword>
<evidence type="ECO:0000259" key="12">
    <source>
        <dbReference type="Pfam" id="PF13609"/>
    </source>
</evidence>
<dbReference type="InterPro" id="IPR050298">
    <property type="entry name" value="Gram-neg_bact_OMP"/>
</dbReference>
<dbReference type="CDD" id="cd00342">
    <property type="entry name" value="gram_neg_porins"/>
    <property type="match status" value="1"/>
</dbReference>
<comment type="subunit">
    <text evidence="2">Homotrimer.</text>
</comment>
<keyword evidence="4" id="KW-1134">Transmembrane beta strand</keyword>
<evidence type="ECO:0000256" key="2">
    <source>
        <dbReference type="ARBA" id="ARBA00011233"/>
    </source>
</evidence>
<evidence type="ECO:0000256" key="6">
    <source>
        <dbReference type="ARBA" id="ARBA00022729"/>
    </source>
</evidence>
<dbReference type="Gene3D" id="2.40.160.10">
    <property type="entry name" value="Porin"/>
    <property type="match status" value="1"/>
</dbReference>
<keyword evidence="6 11" id="KW-0732">Signal</keyword>
<proteinExistence type="predicted"/>
<keyword evidence="3" id="KW-0813">Transport</keyword>
<keyword evidence="9" id="KW-0472">Membrane</keyword>
<dbReference type="PANTHER" id="PTHR34501">
    <property type="entry name" value="PROTEIN YDDL-RELATED"/>
    <property type="match status" value="1"/>
</dbReference>
<dbReference type="Proteomes" id="UP000672657">
    <property type="component" value="Unassembled WGS sequence"/>
</dbReference>
<evidence type="ECO:0000256" key="1">
    <source>
        <dbReference type="ARBA" id="ARBA00004571"/>
    </source>
</evidence>